<dbReference type="OrthoDB" id="369398at2"/>
<dbReference type="InterPro" id="IPR002178">
    <property type="entry name" value="PTS_EIIA_type-2_dom"/>
</dbReference>
<dbReference type="PROSITE" id="PS51094">
    <property type="entry name" value="PTS_EIIA_TYPE_2"/>
    <property type="match status" value="1"/>
</dbReference>
<dbReference type="Pfam" id="PF00359">
    <property type="entry name" value="PTS_EIIA_2"/>
    <property type="match status" value="1"/>
</dbReference>
<comment type="subcellular location">
    <subcellularLocation>
        <location evidence="1">Cytoplasm</location>
    </subcellularLocation>
</comment>
<evidence type="ECO:0000256" key="9">
    <source>
        <dbReference type="ARBA" id="ARBA00041175"/>
    </source>
</evidence>
<dbReference type="PANTHER" id="PTHR36203:SF1">
    <property type="entry name" value="ASCORBATE-SPECIFIC PTS SYSTEM EIIA COMPONENT"/>
    <property type="match status" value="1"/>
</dbReference>
<evidence type="ECO:0000259" key="11">
    <source>
        <dbReference type="PROSITE" id="PS51094"/>
    </source>
</evidence>
<organism evidence="12 13">
    <name type="scientific">Pectinatus cerevisiiphilus</name>
    <dbReference type="NCBI Taxonomy" id="86956"/>
    <lineage>
        <taxon>Bacteria</taxon>
        <taxon>Bacillati</taxon>
        <taxon>Bacillota</taxon>
        <taxon>Negativicutes</taxon>
        <taxon>Selenomonadales</taxon>
        <taxon>Selenomonadaceae</taxon>
        <taxon>Pectinatus</taxon>
    </lineage>
</organism>
<comment type="caution">
    <text evidence="12">The sequence shown here is derived from an EMBL/GenBank/DDBJ whole genome shotgun (WGS) entry which is preliminary data.</text>
</comment>
<proteinExistence type="predicted"/>
<evidence type="ECO:0000256" key="6">
    <source>
        <dbReference type="ARBA" id="ARBA00022683"/>
    </source>
</evidence>
<evidence type="ECO:0000256" key="1">
    <source>
        <dbReference type="ARBA" id="ARBA00004496"/>
    </source>
</evidence>
<evidence type="ECO:0000256" key="2">
    <source>
        <dbReference type="ARBA" id="ARBA00022448"/>
    </source>
</evidence>
<sequence>MIADLINKYTVRININVQNWEEAIREGGRLLENIGAIEQEYIEAMIQAVKDIGPYIVLAPGIAMPHANPVAGVKKLGMSLITLKSPVAFGNKENDPVSIVVCLAATRDEEHLQELSELVQILGNKEKVKKIKDAATIQTVLDIFS</sequence>
<keyword evidence="4" id="KW-0597">Phosphoprotein</keyword>
<evidence type="ECO:0000313" key="13">
    <source>
        <dbReference type="Proteomes" id="UP000295188"/>
    </source>
</evidence>
<name>A0A4V2US41_9FIRM</name>
<keyword evidence="13" id="KW-1185">Reference proteome</keyword>
<reference evidence="12 13" key="1">
    <citation type="submission" date="2019-03" db="EMBL/GenBank/DDBJ databases">
        <title>Genomic Encyclopedia of Type Strains, Phase IV (KMG-IV): sequencing the most valuable type-strain genomes for metagenomic binning, comparative biology and taxonomic classification.</title>
        <authorList>
            <person name="Goeker M."/>
        </authorList>
    </citation>
    <scope>NUCLEOTIDE SEQUENCE [LARGE SCALE GENOMIC DNA]</scope>
    <source>
        <strain evidence="12 13">DSM 20467</strain>
    </source>
</reference>
<evidence type="ECO:0000256" key="7">
    <source>
        <dbReference type="ARBA" id="ARBA00022777"/>
    </source>
</evidence>
<dbReference type="InterPro" id="IPR016152">
    <property type="entry name" value="PTrfase/Anion_transptr"/>
</dbReference>
<evidence type="ECO:0000256" key="10">
    <source>
        <dbReference type="ARBA" id="ARBA00042072"/>
    </source>
</evidence>
<evidence type="ECO:0000256" key="3">
    <source>
        <dbReference type="ARBA" id="ARBA00022490"/>
    </source>
</evidence>
<keyword evidence="3" id="KW-0963">Cytoplasm</keyword>
<protein>
    <recommendedName>
        <fullName evidence="9">Ascorbate-specific PTS system EIIA component</fullName>
    </recommendedName>
    <alternativeName>
        <fullName evidence="10">Ascorbate-specific phosphotransferase enzyme IIA component</fullName>
    </alternativeName>
</protein>
<keyword evidence="2" id="KW-0813">Transport</keyword>
<evidence type="ECO:0000256" key="4">
    <source>
        <dbReference type="ARBA" id="ARBA00022553"/>
    </source>
</evidence>
<dbReference type="EMBL" id="SMAA01000005">
    <property type="protein sequence ID" value="TCS79962.1"/>
    <property type="molecule type" value="Genomic_DNA"/>
</dbReference>
<keyword evidence="6" id="KW-0598">Phosphotransferase system</keyword>
<evidence type="ECO:0000256" key="5">
    <source>
        <dbReference type="ARBA" id="ARBA00022679"/>
    </source>
</evidence>
<keyword evidence="5" id="KW-0808">Transferase</keyword>
<accession>A0A4V2US41</accession>
<dbReference type="PROSITE" id="PS00372">
    <property type="entry name" value="PTS_EIIA_TYPE_2_HIS"/>
    <property type="match status" value="1"/>
</dbReference>
<dbReference type="CDD" id="cd00211">
    <property type="entry name" value="PTS_IIA_fru"/>
    <property type="match status" value="1"/>
</dbReference>
<comment type="function">
    <text evidence="8">The phosphoenolpyruvate-dependent sugar phosphotransferase system (sugar PTS), a major carbohydrate active transport system, catalyzes the phosphorylation of incoming sugar substrates concomitantly with their translocation across the cell membrane. The enzyme II UlaABC PTS system is involved in ascorbate transport.</text>
</comment>
<evidence type="ECO:0000313" key="12">
    <source>
        <dbReference type="EMBL" id="TCS79962.1"/>
    </source>
</evidence>
<dbReference type="InterPro" id="IPR051351">
    <property type="entry name" value="Ascorbate-PTS_EIIA_comp"/>
</dbReference>
<evidence type="ECO:0000256" key="8">
    <source>
        <dbReference type="ARBA" id="ARBA00037387"/>
    </source>
</evidence>
<dbReference type="GO" id="GO:0016301">
    <property type="term" value="F:kinase activity"/>
    <property type="evidence" value="ECO:0007669"/>
    <property type="project" value="UniProtKB-KW"/>
</dbReference>
<gene>
    <name evidence="12" type="ORF">EDC37_10529</name>
</gene>
<dbReference type="AlphaFoldDB" id="A0A4V2US41"/>
<dbReference type="Gene3D" id="3.40.930.10">
    <property type="entry name" value="Mannitol-specific EII, Chain A"/>
    <property type="match status" value="1"/>
</dbReference>
<dbReference type="GO" id="GO:0005737">
    <property type="term" value="C:cytoplasm"/>
    <property type="evidence" value="ECO:0007669"/>
    <property type="project" value="UniProtKB-SubCell"/>
</dbReference>
<dbReference type="SUPFAM" id="SSF55804">
    <property type="entry name" value="Phoshotransferase/anion transport protein"/>
    <property type="match status" value="1"/>
</dbReference>
<dbReference type="RefSeq" id="WP_132548229.1">
    <property type="nucleotide sequence ID" value="NZ_SMAA01000005.1"/>
</dbReference>
<dbReference type="Proteomes" id="UP000295188">
    <property type="component" value="Unassembled WGS sequence"/>
</dbReference>
<keyword evidence="7" id="KW-0418">Kinase</keyword>
<dbReference type="PANTHER" id="PTHR36203">
    <property type="entry name" value="ASCORBATE-SPECIFIC PTS SYSTEM EIIA COMPONENT"/>
    <property type="match status" value="1"/>
</dbReference>
<dbReference type="GO" id="GO:0009401">
    <property type="term" value="P:phosphoenolpyruvate-dependent sugar phosphotransferase system"/>
    <property type="evidence" value="ECO:0007669"/>
    <property type="project" value="UniProtKB-KW"/>
</dbReference>
<feature type="domain" description="PTS EIIA type-2" evidence="11">
    <location>
        <begin position="4"/>
        <end position="145"/>
    </location>
</feature>